<dbReference type="EMBL" id="VTEG01000006">
    <property type="protein sequence ID" value="TYR99213.1"/>
    <property type="molecule type" value="Genomic_DNA"/>
</dbReference>
<accession>A0A5D4MD03</accession>
<feature type="transmembrane region" description="Helical" evidence="1">
    <location>
        <begin position="7"/>
        <end position="28"/>
    </location>
</feature>
<sequence length="158" mass="17938">MNRNSTLYLKIALSIMGLIVLTLCIFWLPWQAGVFAFMYPEFSYLKYPLLIGLYMTAVPFFFALYQAWKLLNAIDRNQAFSKTAVKRLISIKYCAAAIFLLYLIGEIFIISQNAGNPGIVLMGMIIMFSSIVISIFAALLQKLLKNALMLKEENELTV</sequence>
<feature type="transmembrane region" description="Helical" evidence="1">
    <location>
        <begin position="117"/>
        <end position="140"/>
    </location>
</feature>
<evidence type="ECO:0000256" key="1">
    <source>
        <dbReference type="SAM" id="Phobius"/>
    </source>
</evidence>
<keyword evidence="1" id="KW-1133">Transmembrane helix</keyword>
<keyword evidence="1" id="KW-0472">Membrane</keyword>
<proteinExistence type="predicted"/>
<protein>
    <submittedName>
        <fullName evidence="2">DUF2975 domain-containing protein</fullName>
    </submittedName>
</protein>
<comment type="caution">
    <text evidence="2">The sequence shown here is derived from an EMBL/GenBank/DDBJ whole genome shotgun (WGS) entry which is preliminary data.</text>
</comment>
<evidence type="ECO:0000313" key="3">
    <source>
        <dbReference type="Proteomes" id="UP000325182"/>
    </source>
</evidence>
<evidence type="ECO:0000313" key="2">
    <source>
        <dbReference type="EMBL" id="TYR99213.1"/>
    </source>
</evidence>
<keyword evidence="1" id="KW-0812">Transmembrane</keyword>
<reference evidence="2 3" key="1">
    <citation type="submission" date="2019-08" db="EMBL/GenBank/DDBJ databases">
        <title>Bacillus genomes from the desert of Cuatro Cienegas, Coahuila.</title>
        <authorList>
            <person name="Olmedo-Alvarez G."/>
        </authorList>
    </citation>
    <scope>NUCLEOTIDE SEQUENCE [LARGE SCALE GENOMIC DNA]</scope>
    <source>
        <strain evidence="2 3">CH128b_4D</strain>
    </source>
</reference>
<organism evidence="2 3">
    <name type="scientific">Rossellomorea vietnamensis</name>
    <dbReference type="NCBI Taxonomy" id="218284"/>
    <lineage>
        <taxon>Bacteria</taxon>
        <taxon>Bacillati</taxon>
        <taxon>Bacillota</taxon>
        <taxon>Bacilli</taxon>
        <taxon>Bacillales</taxon>
        <taxon>Bacillaceae</taxon>
        <taxon>Rossellomorea</taxon>
    </lineage>
</organism>
<dbReference type="InterPro" id="IPR021354">
    <property type="entry name" value="DUF2975"/>
</dbReference>
<gene>
    <name evidence="2" type="ORF">FZC84_10645</name>
</gene>
<dbReference type="AlphaFoldDB" id="A0A5D4MD03"/>
<dbReference type="Proteomes" id="UP000325182">
    <property type="component" value="Unassembled WGS sequence"/>
</dbReference>
<feature type="transmembrane region" description="Helical" evidence="1">
    <location>
        <begin position="89"/>
        <end position="111"/>
    </location>
</feature>
<dbReference type="RefSeq" id="WP_113927891.1">
    <property type="nucleotide sequence ID" value="NZ_VTEG01000006.1"/>
</dbReference>
<name>A0A5D4MD03_9BACI</name>
<dbReference type="Pfam" id="PF11188">
    <property type="entry name" value="DUF2975"/>
    <property type="match status" value="1"/>
</dbReference>
<feature type="transmembrane region" description="Helical" evidence="1">
    <location>
        <begin position="48"/>
        <end position="68"/>
    </location>
</feature>